<dbReference type="Pfam" id="PF11755">
    <property type="entry name" value="DUF3311"/>
    <property type="match status" value="1"/>
</dbReference>
<evidence type="ECO:0000313" key="2">
    <source>
        <dbReference type="EMBL" id="QDS91071.1"/>
    </source>
</evidence>
<dbReference type="InterPro" id="IPR021741">
    <property type="entry name" value="DUF3311"/>
</dbReference>
<dbReference type="RefSeq" id="WP_145102379.1">
    <property type="nucleotide sequence ID" value="NZ_CP036261.1"/>
</dbReference>
<protein>
    <recommendedName>
        <fullName evidence="4">DUF3311 domain-containing protein</fullName>
    </recommendedName>
</protein>
<proteinExistence type="predicted"/>
<reference evidence="2 3" key="1">
    <citation type="submission" date="2019-02" db="EMBL/GenBank/DDBJ databases">
        <title>Deep-cultivation of Planctomycetes and their phenomic and genomic characterization uncovers novel biology.</title>
        <authorList>
            <person name="Wiegand S."/>
            <person name="Jogler M."/>
            <person name="Boedeker C."/>
            <person name="Pinto D."/>
            <person name="Vollmers J."/>
            <person name="Rivas-Marin E."/>
            <person name="Kohn T."/>
            <person name="Peeters S.H."/>
            <person name="Heuer A."/>
            <person name="Rast P."/>
            <person name="Oberbeckmann S."/>
            <person name="Bunk B."/>
            <person name="Jeske O."/>
            <person name="Meyerdierks A."/>
            <person name="Storesund J.E."/>
            <person name="Kallscheuer N."/>
            <person name="Luecker S."/>
            <person name="Lage O.M."/>
            <person name="Pohl T."/>
            <person name="Merkel B.J."/>
            <person name="Hornburger P."/>
            <person name="Mueller R.-W."/>
            <person name="Bruemmer F."/>
            <person name="Labrenz M."/>
            <person name="Spormann A.M."/>
            <person name="Op den Camp H."/>
            <person name="Overmann J."/>
            <person name="Amann R."/>
            <person name="Jetten M.S.M."/>
            <person name="Mascher T."/>
            <person name="Medema M.H."/>
            <person name="Devos D.P."/>
            <person name="Kaster A.-K."/>
            <person name="Ovreas L."/>
            <person name="Rohde M."/>
            <person name="Galperin M.Y."/>
            <person name="Jogler C."/>
        </authorList>
    </citation>
    <scope>NUCLEOTIDE SEQUENCE [LARGE SCALE GENOMIC DNA]</scope>
    <source>
        <strain evidence="2 3">EC9</strain>
    </source>
</reference>
<dbReference type="EMBL" id="CP036261">
    <property type="protein sequence ID" value="QDS91071.1"/>
    <property type="molecule type" value="Genomic_DNA"/>
</dbReference>
<evidence type="ECO:0000256" key="1">
    <source>
        <dbReference type="SAM" id="Phobius"/>
    </source>
</evidence>
<dbReference type="Proteomes" id="UP000319557">
    <property type="component" value="Chromosome"/>
</dbReference>
<keyword evidence="1" id="KW-0812">Transmembrane</keyword>
<name>A0A517M857_9BACT</name>
<evidence type="ECO:0008006" key="4">
    <source>
        <dbReference type="Google" id="ProtNLM"/>
    </source>
</evidence>
<keyword evidence="3" id="KW-1185">Reference proteome</keyword>
<keyword evidence="1" id="KW-0472">Membrane</keyword>
<accession>A0A517M857</accession>
<dbReference type="AlphaFoldDB" id="A0A517M857"/>
<gene>
    <name evidence="2" type="ORF">EC9_52910</name>
</gene>
<keyword evidence="1" id="KW-1133">Transmembrane helix</keyword>
<dbReference type="KEGG" id="ruv:EC9_52910"/>
<feature type="transmembrane region" description="Helical" evidence="1">
    <location>
        <begin position="36"/>
        <end position="58"/>
    </location>
</feature>
<sequence length="72" mass="8340">MKYLIWFLIVVLVVLHQDYWQWNNATLDFGFLPRAISYHVGISIAAATLWLLATKFCWPDAAIEGELKEGDR</sequence>
<evidence type="ECO:0000313" key="3">
    <source>
        <dbReference type="Proteomes" id="UP000319557"/>
    </source>
</evidence>
<organism evidence="2 3">
    <name type="scientific">Rosistilla ulvae</name>
    <dbReference type="NCBI Taxonomy" id="1930277"/>
    <lineage>
        <taxon>Bacteria</taxon>
        <taxon>Pseudomonadati</taxon>
        <taxon>Planctomycetota</taxon>
        <taxon>Planctomycetia</taxon>
        <taxon>Pirellulales</taxon>
        <taxon>Pirellulaceae</taxon>
        <taxon>Rosistilla</taxon>
    </lineage>
</organism>
<dbReference type="OrthoDB" id="283209at2"/>